<reference evidence="6 7" key="1">
    <citation type="submission" date="2012-09" db="EMBL/GenBank/DDBJ databases">
        <title>Genome Sequence of alkane-degrading Bacterium Alcanivorax venustensis ISO4.</title>
        <authorList>
            <person name="Lai Q."/>
            <person name="Shao Z."/>
        </authorList>
    </citation>
    <scope>NUCLEOTIDE SEQUENCE [LARGE SCALE GENOMIC DNA]</scope>
    <source>
        <strain evidence="6 7">ISO4</strain>
    </source>
</reference>
<proteinExistence type="predicted"/>
<keyword evidence="7" id="KW-1185">Reference proteome</keyword>
<evidence type="ECO:0000256" key="4">
    <source>
        <dbReference type="SAM" id="SignalP"/>
    </source>
</evidence>
<dbReference type="PROSITE" id="PS51257">
    <property type="entry name" value="PROKAR_LIPOPROTEIN"/>
    <property type="match status" value="1"/>
</dbReference>
<evidence type="ECO:0000313" key="7">
    <source>
        <dbReference type="Proteomes" id="UP000644441"/>
    </source>
</evidence>
<accession>A0ABS0AC56</accession>
<keyword evidence="2" id="KW-0378">Hydrolase</keyword>
<feature type="signal peptide" evidence="4">
    <location>
        <begin position="1"/>
        <end position="22"/>
    </location>
</feature>
<feature type="domain" description="Calcineurin-like phosphoesterase" evidence="5">
    <location>
        <begin position="60"/>
        <end position="302"/>
    </location>
</feature>
<evidence type="ECO:0000313" key="6">
    <source>
        <dbReference type="EMBL" id="MBF5051720.1"/>
    </source>
</evidence>
<sequence>MNWTIKRLALAAALGLTLAACGGDSGSDGGATPQPNEPEEPETPVDPEPEPEPTVLERVRFLTIGDSGSGSDGAYAVGQAMADICAVKLGAENDPERAGCDFVVGLGDNIYESGVTSVDDPQFEEKFELPFEPVDLPFYLVLGNHDNTAYVGGDGAGNARGEFQVDYTYFDGRLSDRWIMPDRYFQQDAGETESGAPLVSLFALDSNPIAGGFADADLDYAYHTYGINQLNWAVSAIGGSQAEFKIGLAHHPYLSNGTHGNAGNYDGVPSEILPVLAGDRWRAFMEEAVCDKTDFFFAGHDHDLQVLDAVPECGRTEFVVSGAASKTRSLDDPERNQAPFQIGDVYGFFWMEAVEADSQAGTPARLCLEAYVVEPGVDGLGVLDAGQATPAYQRCYDKQPAAGIPASNDFSSDIFTSGEAFPLPLPDGFDADFSGPLQAFRDQLISGFNQAMAGLPEGPQQEVAAQILAGLDTLFSALDGAAAAISGGDDADMSQAFQGALAASQQLEAIDTSVLPAPFDQLGGAFQALSEGFGNSADFEGESSGTLQDVAFLAGPLVQLARNLDNIVDGVDEQTPDVPVLSGLTKVLSSVSLGLANTLEQLVLLDTSATGEQLVGTIQLVLEQVVNDVLWLESVDQATLPGNLVSTALAFLTREVTEQLDRGLSPLSGLLDLLSPVTNLLSGLLGFL</sequence>
<name>A0ABS0AC56_9GAMM</name>
<dbReference type="Gene3D" id="3.60.21.10">
    <property type="match status" value="1"/>
</dbReference>
<dbReference type="InterPro" id="IPR029052">
    <property type="entry name" value="Metallo-depent_PP-like"/>
</dbReference>
<dbReference type="SUPFAM" id="SSF56300">
    <property type="entry name" value="Metallo-dependent phosphatases"/>
    <property type="match status" value="1"/>
</dbReference>
<dbReference type="EMBL" id="ARXR01000002">
    <property type="protein sequence ID" value="MBF5051720.1"/>
    <property type="molecule type" value="Genomic_DNA"/>
</dbReference>
<dbReference type="Proteomes" id="UP000644441">
    <property type="component" value="Unassembled WGS sequence"/>
</dbReference>
<dbReference type="Pfam" id="PF00149">
    <property type="entry name" value="Metallophos"/>
    <property type="match status" value="1"/>
</dbReference>
<gene>
    <name evidence="6" type="ORF">ISO4_00322</name>
</gene>
<protein>
    <submittedName>
        <fullName evidence="6">Metallophosphoesterase-like protein</fullName>
    </submittedName>
</protein>
<evidence type="ECO:0000256" key="1">
    <source>
        <dbReference type="ARBA" id="ARBA00022729"/>
    </source>
</evidence>
<dbReference type="RefSeq" id="WP_194854922.1">
    <property type="nucleotide sequence ID" value="NZ_ARXR01000002.1"/>
</dbReference>
<feature type="chain" id="PRO_5047526766" evidence="4">
    <location>
        <begin position="23"/>
        <end position="688"/>
    </location>
</feature>
<dbReference type="InterPro" id="IPR051558">
    <property type="entry name" value="Metallophosphoesterase_PAP"/>
</dbReference>
<evidence type="ECO:0000256" key="2">
    <source>
        <dbReference type="ARBA" id="ARBA00022801"/>
    </source>
</evidence>
<dbReference type="PANTHER" id="PTHR10161">
    <property type="entry name" value="TARTRATE-RESISTANT ACID PHOSPHATASE TYPE 5"/>
    <property type="match status" value="1"/>
</dbReference>
<dbReference type="PANTHER" id="PTHR10161:SF14">
    <property type="entry name" value="TARTRATE-RESISTANT ACID PHOSPHATASE TYPE 5"/>
    <property type="match status" value="1"/>
</dbReference>
<feature type="compositionally biased region" description="Acidic residues" evidence="3">
    <location>
        <begin position="37"/>
        <end position="51"/>
    </location>
</feature>
<feature type="region of interest" description="Disordered" evidence="3">
    <location>
        <begin position="24"/>
        <end position="52"/>
    </location>
</feature>
<keyword evidence="1 4" id="KW-0732">Signal</keyword>
<evidence type="ECO:0000259" key="5">
    <source>
        <dbReference type="Pfam" id="PF00149"/>
    </source>
</evidence>
<comment type="caution">
    <text evidence="6">The sequence shown here is derived from an EMBL/GenBank/DDBJ whole genome shotgun (WGS) entry which is preliminary data.</text>
</comment>
<dbReference type="InterPro" id="IPR004843">
    <property type="entry name" value="Calcineurin-like_PHP"/>
</dbReference>
<evidence type="ECO:0000256" key="3">
    <source>
        <dbReference type="SAM" id="MobiDB-lite"/>
    </source>
</evidence>
<organism evidence="6 7">
    <name type="scientific">Alloalcanivorax venustensis ISO4</name>
    <dbReference type="NCBI Taxonomy" id="1177184"/>
    <lineage>
        <taxon>Bacteria</taxon>
        <taxon>Pseudomonadati</taxon>
        <taxon>Pseudomonadota</taxon>
        <taxon>Gammaproteobacteria</taxon>
        <taxon>Oceanospirillales</taxon>
        <taxon>Alcanivoracaceae</taxon>
        <taxon>Alloalcanivorax</taxon>
    </lineage>
</organism>